<evidence type="ECO:0000313" key="3">
    <source>
        <dbReference type="Proteomes" id="UP000245119"/>
    </source>
</evidence>
<feature type="region of interest" description="Disordered" evidence="1">
    <location>
        <begin position="116"/>
        <end position="147"/>
    </location>
</feature>
<dbReference type="Proteomes" id="UP000245119">
    <property type="component" value="Linkage Group LG1"/>
</dbReference>
<dbReference type="EMBL" id="PZQS01000001">
    <property type="protein sequence ID" value="PVD38352.1"/>
    <property type="molecule type" value="Genomic_DNA"/>
</dbReference>
<evidence type="ECO:0000313" key="2">
    <source>
        <dbReference type="EMBL" id="PVD38352.1"/>
    </source>
</evidence>
<comment type="caution">
    <text evidence="2">The sequence shown here is derived from an EMBL/GenBank/DDBJ whole genome shotgun (WGS) entry which is preliminary data.</text>
</comment>
<gene>
    <name evidence="2" type="ORF">C0Q70_00966</name>
</gene>
<feature type="compositionally biased region" description="Polar residues" evidence="1">
    <location>
        <begin position="133"/>
        <end position="147"/>
    </location>
</feature>
<feature type="region of interest" description="Disordered" evidence="1">
    <location>
        <begin position="1"/>
        <end position="75"/>
    </location>
</feature>
<protein>
    <submittedName>
        <fullName evidence="2">Uncharacterized protein</fullName>
    </submittedName>
</protein>
<name>A0A2T7PY50_POMCA</name>
<keyword evidence="3" id="KW-1185">Reference proteome</keyword>
<feature type="compositionally biased region" description="Pro residues" evidence="1">
    <location>
        <begin position="19"/>
        <end position="29"/>
    </location>
</feature>
<accession>A0A2T7PY50</accession>
<sequence length="147" mass="16223">MSNLIGSEATMMSRRPRKPSSPPTPSPPKPHTHTPGLDVYRRHTCATRLELGAGTEGETRGQHPSIHTWEANSRSLVSQSKGVTVRCPYDAEKLHPVDPAVWNGYLTPDKDWDSVMERWAPPSPNADLKENGMFNTSPLTPTTLKKG</sequence>
<dbReference type="AlphaFoldDB" id="A0A2T7PY50"/>
<reference evidence="2 3" key="1">
    <citation type="submission" date="2018-04" db="EMBL/GenBank/DDBJ databases">
        <title>The genome of golden apple snail Pomacea canaliculata provides insight into stress tolerance and invasive adaptation.</title>
        <authorList>
            <person name="Liu C."/>
            <person name="Liu B."/>
            <person name="Ren Y."/>
            <person name="Zhang Y."/>
            <person name="Wang H."/>
            <person name="Li S."/>
            <person name="Jiang F."/>
            <person name="Yin L."/>
            <person name="Zhang G."/>
            <person name="Qian W."/>
            <person name="Fan W."/>
        </authorList>
    </citation>
    <scope>NUCLEOTIDE SEQUENCE [LARGE SCALE GENOMIC DNA]</scope>
    <source>
        <strain evidence="2">SZHN2017</strain>
        <tissue evidence="2">Muscle</tissue>
    </source>
</reference>
<evidence type="ECO:0000256" key="1">
    <source>
        <dbReference type="SAM" id="MobiDB-lite"/>
    </source>
</evidence>
<proteinExistence type="predicted"/>
<organism evidence="2 3">
    <name type="scientific">Pomacea canaliculata</name>
    <name type="common">Golden apple snail</name>
    <dbReference type="NCBI Taxonomy" id="400727"/>
    <lineage>
        <taxon>Eukaryota</taxon>
        <taxon>Metazoa</taxon>
        <taxon>Spiralia</taxon>
        <taxon>Lophotrochozoa</taxon>
        <taxon>Mollusca</taxon>
        <taxon>Gastropoda</taxon>
        <taxon>Caenogastropoda</taxon>
        <taxon>Architaenioglossa</taxon>
        <taxon>Ampullarioidea</taxon>
        <taxon>Ampullariidae</taxon>
        <taxon>Pomacea</taxon>
    </lineage>
</organism>